<feature type="region of interest" description="Disordered" evidence="1">
    <location>
        <begin position="56"/>
        <end position="121"/>
    </location>
</feature>
<dbReference type="EMBL" id="RCTY01000015">
    <property type="protein sequence ID" value="ROU08189.1"/>
    <property type="molecule type" value="Genomic_DNA"/>
</dbReference>
<evidence type="ECO:0000313" key="4">
    <source>
        <dbReference type="Proteomes" id="UP000275910"/>
    </source>
</evidence>
<comment type="caution">
    <text evidence="3">The sequence shown here is derived from an EMBL/GenBank/DDBJ whole genome shotgun (WGS) entry which is preliminary data.</text>
</comment>
<feature type="signal peptide" evidence="2">
    <location>
        <begin position="1"/>
        <end position="18"/>
    </location>
</feature>
<dbReference type="RefSeq" id="WP_123646440.1">
    <property type="nucleotide sequence ID" value="NZ_RCTY01000015.1"/>
</dbReference>
<dbReference type="AlphaFoldDB" id="A0A3N2RLA2"/>
<dbReference type="Proteomes" id="UP000275910">
    <property type="component" value="Unassembled WGS sequence"/>
</dbReference>
<protein>
    <submittedName>
        <fullName evidence="3">DUF4124 domain-containing protein</fullName>
    </submittedName>
</protein>
<feature type="chain" id="PRO_5018142922" evidence="2">
    <location>
        <begin position="19"/>
        <end position="228"/>
    </location>
</feature>
<keyword evidence="2" id="KW-0732">Signal</keyword>
<accession>A0A3N2RLA2</accession>
<name>A0A3N2RLA2_LYSEN</name>
<sequence>MRVWGLWMLLLAVSGAQAQGKVVIYRCTDAIGQLTVQNNVPCPKGSTQEKRVIEDAPVSSAPPTVITGPGQYPPPAQPAPPMHPPVSSQLPQVARPPQRPAPTAPTPPAPLPKADIADADRLPPPALYECRTYDNGRYLSDTDAPPQRCAPLQTTGLGNVGNGAGVACQMVDDQCQRIPDERLCENWKQRLREAESALRFGRADNRDASAGEYARIQRIVVESTCGKQ</sequence>
<gene>
    <name evidence="3" type="ORF">D9T17_05200</name>
</gene>
<evidence type="ECO:0000256" key="2">
    <source>
        <dbReference type="SAM" id="SignalP"/>
    </source>
</evidence>
<feature type="compositionally biased region" description="Pro residues" evidence="1">
    <location>
        <begin position="97"/>
        <end position="111"/>
    </location>
</feature>
<organism evidence="3 4">
    <name type="scientific">Lysobacter enzymogenes</name>
    <dbReference type="NCBI Taxonomy" id="69"/>
    <lineage>
        <taxon>Bacteria</taxon>
        <taxon>Pseudomonadati</taxon>
        <taxon>Pseudomonadota</taxon>
        <taxon>Gammaproteobacteria</taxon>
        <taxon>Lysobacterales</taxon>
        <taxon>Lysobacteraceae</taxon>
        <taxon>Lysobacter</taxon>
    </lineage>
</organism>
<proteinExistence type="predicted"/>
<evidence type="ECO:0000256" key="1">
    <source>
        <dbReference type="SAM" id="MobiDB-lite"/>
    </source>
</evidence>
<reference evidence="3 4" key="1">
    <citation type="submission" date="2018-10" db="EMBL/GenBank/DDBJ databases">
        <title>The genome of Lysobacter enzymogenes OH11.</title>
        <authorList>
            <person name="Liu F."/>
            <person name="Zhao Y."/>
            <person name="Qian G."/>
            <person name="Chen Y."/>
            <person name="Xu H."/>
        </authorList>
    </citation>
    <scope>NUCLEOTIDE SEQUENCE [LARGE SCALE GENOMIC DNA]</scope>
    <source>
        <strain evidence="3 4">OH11</strain>
    </source>
</reference>
<feature type="compositionally biased region" description="Pro residues" evidence="1">
    <location>
        <begin position="71"/>
        <end position="84"/>
    </location>
</feature>
<evidence type="ECO:0000313" key="3">
    <source>
        <dbReference type="EMBL" id="ROU08189.1"/>
    </source>
</evidence>